<name>A0A2R6AV00_9ARCH</name>
<dbReference type="EMBL" id="NEXJ01000091">
    <property type="protein sequence ID" value="PSN90224.1"/>
    <property type="molecule type" value="Genomic_DNA"/>
</dbReference>
<comment type="caution">
    <text evidence="2">The sequence shown here is derived from an EMBL/GenBank/DDBJ whole genome shotgun (WGS) entry which is preliminary data.</text>
</comment>
<dbReference type="PROSITE" id="PS01148">
    <property type="entry name" value="UPF0033"/>
    <property type="match status" value="1"/>
</dbReference>
<feature type="domain" description="UPF0033" evidence="1">
    <location>
        <begin position="25"/>
        <end position="49"/>
    </location>
</feature>
<dbReference type="PANTHER" id="PTHR33279:SF18">
    <property type="entry name" value="SULFUR CARRIER PROTEIN MJ0990-RELATED"/>
    <property type="match status" value="1"/>
</dbReference>
<protein>
    <recommendedName>
        <fullName evidence="1">UPF0033 domain-containing protein</fullName>
    </recommendedName>
</protein>
<dbReference type="CDD" id="cd00291">
    <property type="entry name" value="SirA_YedF_YeeD"/>
    <property type="match status" value="1"/>
</dbReference>
<evidence type="ECO:0000313" key="3">
    <source>
        <dbReference type="Proteomes" id="UP000240490"/>
    </source>
</evidence>
<dbReference type="PANTHER" id="PTHR33279">
    <property type="entry name" value="SULFUR CARRIER PROTEIN YEDF-RELATED"/>
    <property type="match status" value="1"/>
</dbReference>
<dbReference type="Proteomes" id="UP000240490">
    <property type="component" value="Unassembled WGS sequence"/>
</dbReference>
<proteinExistence type="predicted"/>
<dbReference type="SUPFAM" id="SSF64307">
    <property type="entry name" value="SirA-like"/>
    <property type="match status" value="1"/>
</dbReference>
<evidence type="ECO:0000313" key="2">
    <source>
        <dbReference type="EMBL" id="PSN90224.1"/>
    </source>
</evidence>
<sequence length="93" mass="10476">MPYSREVGRGVAVMSQESSGGVRVVDTRGMVCPYPFFEAARAFMQASSGEVIQLITDNEESARSSIPQLLERRGVEFKLEEKQGYWVITFRKP</sequence>
<evidence type="ECO:0000259" key="1">
    <source>
        <dbReference type="PROSITE" id="PS01148"/>
    </source>
</evidence>
<reference evidence="2 3" key="1">
    <citation type="submission" date="2017-04" db="EMBL/GenBank/DDBJ databases">
        <title>Novel microbial lineages endemic to geothermal iron-oxide mats fill important gaps in the evolutionary history of Archaea.</title>
        <authorList>
            <person name="Jay Z.J."/>
            <person name="Beam J.P."/>
            <person name="Dlakic M."/>
            <person name="Rusch D.B."/>
            <person name="Kozubal M.A."/>
            <person name="Inskeep W.P."/>
        </authorList>
    </citation>
    <scope>NUCLEOTIDE SEQUENCE [LARGE SCALE GENOMIC DNA]</scope>
    <source>
        <strain evidence="2">ECH_B_SAG-M15</strain>
    </source>
</reference>
<gene>
    <name evidence="2" type="ORF">B9Q08_05085</name>
</gene>
<dbReference type="Gene3D" id="3.30.110.40">
    <property type="entry name" value="TusA-like domain"/>
    <property type="match status" value="1"/>
</dbReference>
<accession>A0A2R6AV00</accession>
<dbReference type="InterPro" id="IPR036868">
    <property type="entry name" value="TusA-like_sf"/>
</dbReference>
<organism evidence="2 3">
    <name type="scientific">Candidatus Marsarchaeota G2 archaeon ECH_B_SAG-M15</name>
    <dbReference type="NCBI Taxonomy" id="1978162"/>
    <lineage>
        <taxon>Archaea</taxon>
        <taxon>Candidatus Marsarchaeota</taxon>
        <taxon>Candidatus Marsarchaeota group 2</taxon>
    </lineage>
</organism>
<dbReference type="Pfam" id="PF01206">
    <property type="entry name" value="TusA"/>
    <property type="match status" value="1"/>
</dbReference>
<dbReference type="InterPro" id="IPR001455">
    <property type="entry name" value="TusA-like"/>
</dbReference>
<dbReference type="AlphaFoldDB" id="A0A2R6AV00"/>